<evidence type="ECO:0000259" key="7">
    <source>
        <dbReference type="PROSITE" id="PS50162"/>
    </source>
</evidence>
<comment type="caution">
    <text evidence="9">The sequence shown here is derived from an EMBL/GenBank/DDBJ whole genome shotgun (WGS) entry which is preliminary data.</text>
</comment>
<dbReference type="PANTHER" id="PTHR42926">
    <property type="match status" value="1"/>
</dbReference>
<dbReference type="SMART" id="SM00382">
    <property type="entry name" value="AAA"/>
    <property type="match status" value="2"/>
</dbReference>
<sequence length="483" mass="53024">MTDRETLSRMSTGIPGLDEVLGGGLLNGEAYLVRGGPGTGKTTLGAHFLTAGVHEGESVLWITLGEPEVKLHRHTKRQGFQLDGVTILDLSPTAEVFAETSPYNIFASPDVERDPITQQIIDRIDALQPSRVFIDSMTQLRYLSTDAFQFRKQTLAFLRFLTDRGSTIVVTSEGTPEVPDHDLQFMCDGVLTLTNTAAGRSVCVSKFRGSHFRPGEHTIRLGPEGMIVFPRLIPETQRREFVSEPLSSGVPELDELLHGGLEQGTISIITGPTGAGKTTLGLQFIKEAAGRGIHAAMYSFEEGVDTLTARCESINIPIGAMVERGTLSLNQVEPLRYTPDEFAHQVRHAVEDQGCRIVMIDSISGYSLAMHGRDLVTHLHALSIYLKSRGITVLLISEVEMIMGEFRATDVGVSYLADNVVFLRHLEINGEMRKAIGVLKKRAGNFERTLRELQITRYGLKVGEPLTGLRSILSGTPEFIDPE</sequence>
<evidence type="ECO:0000256" key="4">
    <source>
        <dbReference type="ARBA" id="ARBA00022737"/>
    </source>
</evidence>
<evidence type="ECO:0000256" key="1">
    <source>
        <dbReference type="ARBA" id="ARBA00012513"/>
    </source>
</evidence>
<dbReference type="Pfam" id="PF06745">
    <property type="entry name" value="ATPase"/>
    <property type="match status" value="2"/>
</dbReference>
<dbReference type="InterPro" id="IPR020588">
    <property type="entry name" value="RecA_ATP-bd"/>
</dbReference>
<dbReference type="GO" id="GO:0003677">
    <property type="term" value="F:DNA binding"/>
    <property type="evidence" value="ECO:0007669"/>
    <property type="project" value="InterPro"/>
</dbReference>
<keyword evidence="10" id="KW-1185">Reference proteome</keyword>
<feature type="domain" description="KaiC" evidence="8">
    <location>
        <begin position="8"/>
        <end position="242"/>
    </location>
</feature>
<keyword evidence="6" id="KW-0378">Hydrolase</keyword>
<evidence type="ECO:0000256" key="3">
    <source>
        <dbReference type="ARBA" id="ARBA00022679"/>
    </source>
</evidence>
<dbReference type="InterPro" id="IPR010624">
    <property type="entry name" value="KaiC_dom"/>
</dbReference>
<reference evidence="9 10" key="1">
    <citation type="journal article" date="2014" name="Nature">
        <title>An environmental bacterial taxon with a large and distinct metabolic repertoire.</title>
        <authorList>
            <person name="Wilson M.C."/>
            <person name="Mori T."/>
            <person name="Ruckert C."/>
            <person name="Uria A.R."/>
            <person name="Helf M.J."/>
            <person name="Takada K."/>
            <person name="Gernert C."/>
            <person name="Steffens U.A."/>
            <person name="Heycke N."/>
            <person name="Schmitt S."/>
            <person name="Rinke C."/>
            <person name="Helfrich E.J."/>
            <person name="Brachmann A.O."/>
            <person name="Gurgui C."/>
            <person name="Wakimoto T."/>
            <person name="Kracht M."/>
            <person name="Crusemann M."/>
            <person name="Hentschel U."/>
            <person name="Abe I."/>
            <person name="Matsunaga S."/>
            <person name="Kalinowski J."/>
            <person name="Takeyama H."/>
            <person name="Piel J."/>
        </authorList>
    </citation>
    <scope>NUCLEOTIDE SEQUENCE [LARGE SCALE GENOMIC DNA]</scope>
    <source>
        <strain evidence="10">TSY1</strain>
    </source>
</reference>
<proteinExistence type="predicted"/>
<feature type="domain" description="KaiC" evidence="8">
    <location>
        <begin position="244"/>
        <end position="476"/>
    </location>
</feature>
<protein>
    <recommendedName>
        <fullName evidence="1">non-specific serine/threonine protein kinase</fullName>
        <ecNumber evidence="1">2.7.11.1</ecNumber>
    </recommendedName>
</protein>
<accession>W4LFM7</accession>
<dbReference type="InterPro" id="IPR030665">
    <property type="entry name" value="KaiC"/>
</dbReference>
<dbReference type="Gene3D" id="3.40.50.300">
    <property type="entry name" value="P-loop containing nucleotide triphosphate hydrolases"/>
    <property type="match status" value="2"/>
</dbReference>
<dbReference type="AlphaFoldDB" id="W4LFM7"/>
<evidence type="ECO:0000256" key="2">
    <source>
        <dbReference type="ARBA" id="ARBA00022553"/>
    </source>
</evidence>
<evidence type="ECO:0000313" key="9">
    <source>
        <dbReference type="EMBL" id="ETW96888.1"/>
    </source>
</evidence>
<gene>
    <name evidence="9" type="ORF">ETSY1_24880</name>
</gene>
<keyword evidence="2" id="KW-0597">Phosphoprotein</keyword>
<dbReference type="InterPro" id="IPR051347">
    <property type="entry name" value="Circadian_clock_KaiC-rel"/>
</dbReference>
<evidence type="ECO:0000259" key="8">
    <source>
        <dbReference type="PROSITE" id="PS51146"/>
    </source>
</evidence>
<dbReference type="Proteomes" id="UP000019141">
    <property type="component" value="Unassembled WGS sequence"/>
</dbReference>
<organism evidence="9 10">
    <name type="scientific">Entotheonella factor</name>
    <dbReference type="NCBI Taxonomy" id="1429438"/>
    <lineage>
        <taxon>Bacteria</taxon>
        <taxon>Pseudomonadati</taxon>
        <taxon>Nitrospinota/Tectimicrobiota group</taxon>
        <taxon>Candidatus Tectimicrobiota</taxon>
        <taxon>Candidatus Entotheonellia</taxon>
        <taxon>Candidatus Entotheonellales</taxon>
        <taxon>Candidatus Entotheonellaceae</taxon>
        <taxon>Candidatus Entotheonella</taxon>
    </lineage>
</organism>
<dbReference type="PATRIC" id="fig|1429438.4.peg.4766"/>
<dbReference type="GO" id="GO:0006281">
    <property type="term" value="P:DNA repair"/>
    <property type="evidence" value="ECO:0007669"/>
    <property type="project" value="InterPro"/>
</dbReference>
<evidence type="ECO:0000256" key="5">
    <source>
        <dbReference type="ARBA" id="ARBA00022777"/>
    </source>
</evidence>
<dbReference type="PIRSF" id="PIRSF039117">
    <property type="entry name" value="KaiC"/>
    <property type="match status" value="1"/>
</dbReference>
<dbReference type="EC" id="2.7.11.1" evidence="1"/>
<dbReference type="GO" id="GO:0004674">
    <property type="term" value="F:protein serine/threonine kinase activity"/>
    <property type="evidence" value="ECO:0007669"/>
    <property type="project" value="UniProtKB-EC"/>
</dbReference>
<evidence type="ECO:0000256" key="6">
    <source>
        <dbReference type="ARBA" id="ARBA00022801"/>
    </source>
</evidence>
<dbReference type="GO" id="GO:0016787">
    <property type="term" value="F:hydrolase activity"/>
    <property type="evidence" value="ECO:0007669"/>
    <property type="project" value="UniProtKB-KW"/>
</dbReference>
<dbReference type="InterPro" id="IPR003593">
    <property type="entry name" value="AAA+_ATPase"/>
</dbReference>
<dbReference type="GO" id="GO:0005524">
    <property type="term" value="F:ATP binding"/>
    <property type="evidence" value="ECO:0007669"/>
    <property type="project" value="InterPro"/>
</dbReference>
<evidence type="ECO:0000313" key="10">
    <source>
        <dbReference type="Proteomes" id="UP000019141"/>
    </source>
</evidence>
<dbReference type="PROSITE" id="PS51146">
    <property type="entry name" value="KAIC"/>
    <property type="match status" value="2"/>
</dbReference>
<dbReference type="PANTHER" id="PTHR42926:SF1">
    <property type="entry name" value="CIRCADIAN CLOCK OSCILLATOR PROTEIN KAIC 1"/>
    <property type="match status" value="1"/>
</dbReference>
<dbReference type="PROSITE" id="PS50162">
    <property type="entry name" value="RECA_2"/>
    <property type="match status" value="1"/>
</dbReference>
<dbReference type="SUPFAM" id="SSF52540">
    <property type="entry name" value="P-loop containing nucleoside triphosphate hydrolases"/>
    <property type="match status" value="2"/>
</dbReference>
<dbReference type="EMBL" id="AZHW01000731">
    <property type="protein sequence ID" value="ETW96888.1"/>
    <property type="molecule type" value="Genomic_DNA"/>
</dbReference>
<dbReference type="HOGENOM" id="CLU_023669_4_2_7"/>
<dbReference type="GO" id="GO:0140664">
    <property type="term" value="F:ATP-dependent DNA damage sensor activity"/>
    <property type="evidence" value="ECO:0007669"/>
    <property type="project" value="InterPro"/>
</dbReference>
<keyword evidence="3" id="KW-0808">Transferase</keyword>
<name>W4LFM7_ENTF1</name>
<keyword evidence="5" id="KW-0418">Kinase</keyword>
<dbReference type="InterPro" id="IPR014774">
    <property type="entry name" value="KaiC-like_dom"/>
</dbReference>
<feature type="domain" description="RecA family profile 1" evidence="7">
    <location>
        <begin position="242"/>
        <end position="399"/>
    </location>
</feature>
<dbReference type="InterPro" id="IPR027417">
    <property type="entry name" value="P-loop_NTPase"/>
</dbReference>
<keyword evidence="4" id="KW-0677">Repeat</keyword>